<accession>A0ACC2M3N9</accession>
<sequence length="1132" mass="127036">MSGKLLQALTDENPDLKKQIGCMAGIFQLFDRHHILSGKSINSHAHKRLPPGHSQLNESRLGVEPIPSSPQRAMEKNWCKNVNENQRNSVESSRASFSSSSCSSSFSSLDCSKTAQSDPPSLERTTLLEKSPRSPSKPKNTDINSRPNHALCQDQPNTYSPSGRESIDLRDVVKDSIYRDHRALSVKTMTREEPMNHVLKHRDSPRPLQLSKSVDGSYAVEVHGKPDLHKSPRVLGKLKEAPWNLSEVRKPPGSSCETKDSSSFLVSKDTPRLSYDGRERPRRSFDYKDAGSKSTMKLKEPPRLSLDSRAGSMRSSNFDSKPGKSSPILALNPEQELGCNKRPPSVVAKLMGLEVMPNSSPAAHRQMGWMKASPEDNHDIFNGERNTSRFSRRSKETEEGTQDRSSWSPKTNSFKDPVSPRRRNPDSAMKPISNSRFPIETAPWRQSGRGRSQKTALSNQRAHERPQTSLSVYSEIKKRLEELEFPQSGKDIRDLKQMLDAIQVNGQLEKKTEEDGASCFEKYNNLNPVQLDQNPRLANKHNMRSSRLVSSPIKASSNTASSFDSPIVIMKPEKFIDKSRFPASSVIPLDEFSSLHKLRTGDSVDSRRVSVNTRTLKDPTPKLSLKVPSNFVSKDKKTNGKTVDNTLQKPRTRLTLISSRPQPLTLERTGGSSAKSLGSSSPRFQQKKLQPEKQSHSPIPSVDLSKPRRKPLRQLLELGSPGGRHRPKPAYSQRNDDQLSDISSETRILSHHDDDISVQSDSNIGLNSQVFVEVTSANLSADMNIQPSNQSPSQRAANTMVSSLKQKKSLPSFGEDDLSVKLATVAPEQPSPVSVLDASFYKDDLLPSPVKKMENTLIDDGTQNSDVIYGEEGWNRMDLDSLSASRHADFSSQINHKKWEKIECLVHKLRRLNSGHDEISKDHIASLCENTNPDHRYISEVLLASGLLLKDFSSGTPQIQLHSSGQPINPDLFLVLEQTKISWLSKTEPACESILRSKAKKDKLKRKLMFDVVNEILIQKLALNDSQREPWILPSKIAGEIPSGQWLLKELCSEIDLLKPDKLKCNLDDNSIVREDVMHRAESWKDFHKERSGLVLDIERLIFKDLVDEIVSGELLRVQAKQNRRRRQLFAK</sequence>
<organism evidence="1 2">
    <name type="scientific">Persea americana</name>
    <name type="common">Avocado</name>
    <dbReference type="NCBI Taxonomy" id="3435"/>
    <lineage>
        <taxon>Eukaryota</taxon>
        <taxon>Viridiplantae</taxon>
        <taxon>Streptophyta</taxon>
        <taxon>Embryophyta</taxon>
        <taxon>Tracheophyta</taxon>
        <taxon>Spermatophyta</taxon>
        <taxon>Magnoliopsida</taxon>
        <taxon>Magnoliidae</taxon>
        <taxon>Laurales</taxon>
        <taxon>Lauraceae</taxon>
        <taxon>Persea</taxon>
    </lineage>
</organism>
<gene>
    <name evidence="1" type="ORF">MRB53_017085</name>
</gene>
<comment type="caution">
    <text evidence="1">The sequence shown here is derived from an EMBL/GenBank/DDBJ whole genome shotgun (WGS) entry which is preliminary data.</text>
</comment>
<evidence type="ECO:0000313" key="2">
    <source>
        <dbReference type="Proteomes" id="UP001234297"/>
    </source>
</evidence>
<proteinExistence type="predicted"/>
<protein>
    <submittedName>
        <fullName evidence="1">Uncharacterized protein</fullName>
    </submittedName>
</protein>
<name>A0ACC2M3N9_PERAE</name>
<evidence type="ECO:0000313" key="1">
    <source>
        <dbReference type="EMBL" id="KAJ8640391.1"/>
    </source>
</evidence>
<reference evidence="1 2" key="1">
    <citation type="journal article" date="2022" name="Hortic Res">
        <title>A haplotype resolved chromosomal level avocado genome allows analysis of novel avocado genes.</title>
        <authorList>
            <person name="Nath O."/>
            <person name="Fletcher S.J."/>
            <person name="Hayward A."/>
            <person name="Shaw L.M."/>
            <person name="Masouleh A.K."/>
            <person name="Furtado A."/>
            <person name="Henry R.J."/>
            <person name="Mitter N."/>
        </authorList>
    </citation>
    <scope>NUCLEOTIDE SEQUENCE [LARGE SCALE GENOMIC DNA]</scope>
    <source>
        <strain evidence="2">cv. Hass</strain>
    </source>
</reference>
<dbReference type="Proteomes" id="UP001234297">
    <property type="component" value="Chromosome 5"/>
</dbReference>
<dbReference type="EMBL" id="CM056813">
    <property type="protein sequence ID" value="KAJ8640391.1"/>
    <property type="molecule type" value="Genomic_DNA"/>
</dbReference>
<keyword evidence="2" id="KW-1185">Reference proteome</keyword>